<protein>
    <submittedName>
        <fullName evidence="8">Putative Zn-dependent peptidase</fullName>
    </submittedName>
</protein>
<dbReference type="EMBL" id="SLWB01000007">
    <property type="protein sequence ID" value="TCN67696.1"/>
    <property type="molecule type" value="Genomic_DNA"/>
</dbReference>
<reference evidence="8 9" key="1">
    <citation type="submission" date="2019-03" db="EMBL/GenBank/DDBJ databases">
        <title>Genomic Encyclopedia of Archaeal and Bacterial Type Strains, Phase II (KMG-II): from individual species to whole genera.</title>
        <authorList>
            <person name="Goeker M."/>
        </authorList>
    </citation>
    <scope>NUCLEOTIDE SEQUENCE [LARGE SCALE GENOMIC DNA]</scope>
    <source>
        <strain evidence="8 9">RL-C</strain>
    </source>
</reference>
<dbReference type="InterPro" id="IPR007863">
    <property type="entry name" value="Peptidase_M16_C"/>
</dbReference>
<keyword evidence="4" id="KW-0862">Zinc</keyword>
<dbReference type="Gene3D" id="3.30.830.10">
    <property type="entry name" value="Metalloenzyme, LuxS/M16 peptidase-like"/>
    <property type="match status" value="2"/>
</dbReference>
<dbReference type="PANTHER" id="PTHR43690:SF17">
    <property type="entry name" value="PROTEIN YHJJ"/>
    <property type="match status" value="1"/>
</dbReference>
<dbReference type="InterPro" id="IPR011249">
    <property type="entry name" value="Metalloenz_LuxS/M16"/>
</dbReference>
<feature type="domain" description="Peptidase M16 N-terminal" evidence="6">
    <location>
        <begin position="15"/>
        <end position="129"/>
    </location>
</feature>
<dbReference type="PANTHER" id="PTHR43690">
    <property type="entry name" value="NARDILYSIN"/>
    <property type="match status" value="1"/>
</dbReference>
<sequence length="412" mass="46794">MIDFKKHTLANGLTVIAHRDSSSPMAAFNLLYKVGSRNESPDKTGFAHLFEHLMFSGSVNVPSFDDPLQMAGGENNAFTNNDYTNYYETLPKENIETAFWLESDRMFGLNINEQSLAVQKNVVVEEFNQRYLNQPYGDLWLLLRKLAYNVHPYQWPTIGKETSHITNATLDDVRDFYQRFYSPNNAILSVTGDFDYQYIFDLAQNWFGDLPAQRLDGSIIPQEPKQTDARYLEVEREVPTSALYKVYHMTDRLGREYHATDMLSDILSNGRSSRLYRNLVQERRLFTEVNAYLSGDVDPGLFVFSGKLSEGVSFDAAEAAIAEEIDRVINEKISDYELEKVKNKYEASIVFGETSILNKAMNLGYYEMLGDAGMINTEVDSYRAVTADDIAQAAASLLVDSNSSTLHYIAKK</sequence>
<evidence type="ECO:0000256" key="1">
    <source>
        <dbReference type="ARBA" id="ARBA00007261"/>
    </source>
</evidence>
<dbReference type="GO" id="GO:0008237">
    <property type="term" value="F:metallopeptidase activity"/>
    <property type="evidence" value="ECO:0007669"/>
    <property type="project" value="UniProtKB-KW"/>
</dbReference>
<dbReference type="InterPro" id="IPR050626">
    <property type="entry name" value="Peptidase_M16"/>
</dbReference>
<feature type="domain" description="Peptidase M16 C-terminal" evidence="7">
    <location>
        <begin position="168"/>
        <end position="344"/>
    </location>
</feature>
<dbReference type="OrthoDB" id="9811314at2"/>
<evidence type="ECO:0000256" key="5">
    <source>
        <dbReference type="ARBA" id="ARBA00023049"/>
    </source>
</evidence>
<dbReference type="InterPro" id="IPR011765">
    <property type="entry name" value="Pept_M16_N"/>
</dbReference>
<evidence type="ECO:0000259" key="6">
    <source>
        <dbReference type="Pfam" id="PF00675"/>
    </source>
</evidence>
<gene>
    <name evidence="8" type="ORF">CLV25_107155</name>
</gene>
<proteinExistence type="inferred from homology"/>
<dbReference type="Proteomes" id="UP000294830">
    <property type="component" value="Unassembled WGS sequence"/>
</dbReference>
<accession>A0A4R2EK79</accession>
<keyword evidence="9" id="KW-1185">Reference proteome</keyword>
<organism evidence="8 9">
    <name type="scientific">Acetobacteroides hydrogenigenes</name>
    <dbReference type="NCBI Taxonomy" id="979970"/>
    <lineage>
        <taxon>Bacteria</taxon>
        <taxon>Pseudomonadati</taxon>
        <taxon>Bacteroidota</taxon>
        <taxon>Bacteroidia</taxon>
        <taxon>Bacteroidales</taxon>
        <taxon>Rikenellaceae</taxon>
        <taxon>Acetobacteroides</taxon>
    </lineage>
</organism>
<keyword evidence="2" id="KW-0645">Protease</keyword>
<dbReference type="AlphaFoldDB" id="A0A4R2EK79"/>
<comment type="similarity">
    <text evidence="1">Belongs to the peptidase M16 family.</text>
</comment>
<dbReference type="Pfam" id="PF00675">
    <property type="entry name" value="Peptidase_M16"/>
    <property type="match status" value="1"/>
</dbReference>
<keyword evidence="5" id="KW-0482">Metalloprotease</keyword>
<comment type="caution">
    <text evidence="8">The sequence shown here is derived from an EMBL/GenBank/DDBJ whole genome shotgun (WGS) entry which is preliminary data.</text>
</comment>
<name>A0A4R2EK79_9BACT</name>
<evidence type="ECO:0000256" key="2">
    <source>
        <dbReference type="ARBA" id="ARBA00022670"/>
    </source>
</evidence>
<dbReference type="GO" id="GO:0046872">
    <property type="term" value="F:metal ion binding"/>
    <property type="evidence" value="ECO:0007669"/>
    <property type="project" value="InterPro"/>
</dbReference>
<dbReference type="Pfam" id="PF05193">
    <property type="entry name" value="Peptidase_M16_C"/>
    <property type="match status" value="1"/>
</dbReference>
<dbReference type="GO" id="GO:0006508">
    <property type="term" value="P:proteolysis"/>
    <property type="evidence" value="ECO:0007669"/>
    <property type="project" value="UniProtKB-KW"/>
</dbReference>
<evidence type="ECO:0000313" key="9">
    <source>
        <dbReference type="Proteomes" id="UP000294830"/>
    </source>
</evidence>
<dbReference type="RefSeq" id="WP_131839326.1">
    <property type="nucleotide sequence ID" value="NZ_SLWB01000007.1"/>
</dbReference>
<keyword evidence="3" id="KW-0378">Hydrolase</keyword>
<dbReference type="SUPFAM" id="SSF63411">
    <property type="entry name" value="LuxS/MPP-like metallohydrolase"/>
    <property type="match status" value="2"/>
</dbReference>
<evidence type="ECO:0000313" key="8">
    <source>
        <dbReference type="EMBL" id="TCN67696.1"/>
    </source>
</evidence>
<evidence type="ECO:0000256" key="3">
    <source>
        <dbReference type="ARBA" id="ARBA00022801"/>
    </source>
</evidence>
<evidence type="ECO:0000256" key="4">
    <source>
        <dbReference type="ARBA" id="ARBA00022833"/>
    </source>
</evidence>
<evidence type="ECO:0000259" key="7">
    <source>
        <dbReference type="Pfam" id="PF05193"/>
    </source>
</evidence>